<feature type="non-terminal residue" evidence="2">
    <location>
        <position position="55"/>
    </location>
</feature>
<gene>
    <name evidence="2" type="ORF">L195_g063268</name>
</gene>
<name>A0A2K3KKT8_TRIPR</name>
<organism evidence="2 3">
    <name type="scientific">Trifolium pratense</name>
    <name type="common">Red clover</name>
    <dbReference type="NCBI Taxonomy" id="57577"/>
    <lineage>
        <taxon>Eukaryota</taxon>
        <taxon>Viridiplantae</taxon>
        <taxon>Streptophyta</taxon>
        <taxon>Embryophyta</taxon>
        <taxon>Tracheophyta</taxon>
        <taxon>Spermatophyta</taxon>
        <taxon>Magnoliopsida</taxon>
        <taxon>eudicotyledons</taxon>
        <taxon>Gunneridae</taxon>
        <taxon>Pentapetalae</taxon>
        <taxon>rosids</taxon>
        <taxon>fabids</taxon>
        <taxon>Fabales</taxon>
        <taxon>Fabaceae</taxon>
        <taxon>Papilionoideae</taxon>
        <taxon>50 kb inversion clade</taxon>
        <taxon>NPAAA clade</taxon>
        <taxon>Hologalegina</taxon>
        <taxon>IRL clade</taxon>
        <taxon>Trifolieae</taxon>
        <taxon>Trifolium</taxon>
    </lineage>
</organism>
<dbReference type="Proteomes" id="UP000236291">
    <property type="component" value="Unassembled WGS sequence"/>
</dbReference>
<evidence type="ECO:0000256" key="1">
    <source>
        <dbReference type="SAM" id="MobiDB-lite"/>
    </source>
</evidence>
<accession>A0A2K3KKT8</accession>
<reference evidence="2 3" key="1">
    <citation type="journal article" date="2014" name="Am. J. Bot.">
        <title>Genome assembly and annotation for red clover (Trifolium pratense; Fabaceae).</title>
        <authorList>
            <person name="Istvanek J."/>
            <person name="Jaros M."/>
            <person name="Krenek A."/>
            <person name="Repkova J."/>
        </authorList>
    </citation>
    <scope>NUCLEOTIDE SEQUENCE [LARGE SCALE GENOMIC DNA]</scope>
    <source>
        <strain evidence="3">cv. Tatra</strain>
        <tissue evidence="2">Young leaves</tissue>
    </source>
</reference>
<protein>
    <submittedName>
        <fullName evidence="2">Uncharacterized protein</fullName>
    </submittedName>
</protein>
<feature type="region of interest" description="Disordered" evidence="1">
    <location>
        <begin position="1"/>
        <end position="55"/>
    </location>
</feature>
<comment type="caution">
    <text evidence="2">The sequence shown here is derived from an EMBL/GenBank/DDBJ whole genome shotgun (WGS) entry which is preliminary data.</text>
</comment>
<reference evidence="2 3" key="2">
    <citation type="journal article" date="2017" name="Front. Plant Sci.">
        <title>Gene Classification and Mining of Molecular Markers Useful in Red Clover (Trifolium pratense) Breeding.</title>
        <authorList>
            <person name="Istvanek J."/>
            <person name="Dluhosova J."/>
            <person name="Dluhos P."/>
            <person name="Patkova L."/>
            <person name="Nedelnik J."/>
            <person name="Repkova J."/>
        </authorList>
    </citation>
    <scope>NUCLEOTIDE SEQUENCE [LARGE SCALE GENOMIC DNA]</scope>
    <source>
        <strain evidence="3">cv. Tatra</strain>
        <tissue evidence="2">Young leaves</tissue>
    </source>
</reference>
<dbReference type="AlphaFoldDB" id="A0A2K3KKT8"/>
<feature type="compositionally biased region" description="Polar residues" evidence="1">
    <location>
        <begin position="1"/>
        <end position="10"/>
    </location>
</feature>
<evidence type="ECO:0000313" key="2">
    <source>
        <dbReference type="EMBL" id="PNX66897.1"/>
    </source>
</evidence>
<dbReference type="EMBL" id="ASHM01200422">
    <property type="protein sequence ID" value="PNX66897.1"/>
    <property type="molecule type" value="Genomic_DNA"/>
</dbReference>
<feature type="compositionally biased region" description="Basic and acidic residues" evidence="1">
    <location>
        <begin position="26"/>
        <end position="47"/>
    </location>
</feature>
<evidence type="ECO:0000313" key="3">
    <source>
        <dbReference type="Proteomes" id="UP000236291"/>
    </source>
</evidence>
<sequence length="55" mass="6369">MEPKQPNRTLQAAIRRNDDGGGLNEMEERTSEKREVKTKPSNKETVVRRQSPTHH</sequence>
<proteinExistence type="predicted"/>